<sequence length="225" mass="26291">MNRRDIVNTFQALQDRVTSLERKIATKNAELHEKNVVIGFLRDECQKYATQNATVLVAGHSQILPHVPTFDVDKHGKHSVDIDYWLQRMQAKLNMDHYLGASRMEYVVSRLGSGPSAYVDKRYRTAEQILEALYKIYANTDQKEAAENAYRRLCQKDNEPFPLFWKEFQRLSAVLEMTETMMVHDLCGKLNLRLRQALIEVNVDNIEDFGRICRIEDRKLRVMQL</sequence>
<dbReference type="AlphaFoldDB" id="A0A4Z1KIA4"/>
<evidence type="ECO:0000313" key="2">
    <source>
        <dbReference type="Proteomes" id="UP000297280"/>
    </source>
</evidence>
<evidence type="ECO:0000313" key="1">
    <source>
        <dbReference type="EMBL" id="TGO80883.1"/>
    </source>
</evidence>
<reference evidence="1 2" key="1">
    <citation type="submission" date="2017-12" db="EMBL/GenBank/DDBJ databases">
        <title>Comparative genomics of Botrytis spp.</title>
        <authorList>
            <person name="Valero-Jimenez C.A."/>
            <person name="Tapia P."/>
            <person name="Veloso J."/>
            <person name="Silva-Moreno E."/>
            <person name="Staats M."/>
            <person name="Valdes J.H."/>
            <person name="Van Kan J.A.L."/>
        </authorList>
    </citation>
    <scope>NUCLEOTIDE SEQUENCE [LARGE SCALE GENOMIC DNA]</scope>
    <source>
        <strain evidence="1 2">MUCL3349</strain>
    </source>
</reference>
<organism evidence="1 2">
    <name type="scientific">Botrytis porri</name>
    <dbReference type="NCBI Taxonomy" id="87229"/>
    <lineage>
        <taxon>Eukaryota</taxon>
        <taxon>Fungi</taxon>
        <taxon>Dikarya</taxon>
        <taxon>Ascomycota</taxon>
        <taxon>Pezizomycotina</taxon>
        <taxon>Leotiomycetes</taxon>
        <taxon>Helotiales</taxon>
        <taxon>Sclerotiniaceae</taxon>
        <taxon>Botrytis</taxon>
    </lineage>
</organism>
<name>A0A4Z1KIA4_9HELO</name>
<dbReference type="STRING" id="87229.A0A4Z1KIA4"/>
<keyword evidence="2" id="KW-1185">Reference proteome</keyword>
<dbReference type="Proteomes" id="UP000297280">
    <property type="component" value="Unassembled WGS sequence"/>
</dbReference>
<protein>
    <recommendedName>
        <fullName evidence="3">Retrotransposon gag domain-containing protein</fullName>
    </recommendedName>
</protein>
<accession>A0A4Z1KIA4</accession>
<dbReference type="EMBL" id="PQXO01001568">
    <property type="protein sequence ID" value="TGO80883.1"/>
    <property type="molecule type" value="Genomic_DNA"/>
</dbReference>
<comment type="caution">
    <text evidence="1">The sequence shown here is derived from an EMBL/GenBank/DDBJ whole genome shotgun (WGS) entry which is preliminary data.</text>
</comment>
<evidence type="ECO:0008006" key="3">
    <source>
        <dbReference type="Google" id="ProtNLM"/>
    </source>
</evidence>
<gene>
    <name evidence="1" type="ORF">BPOR_1578g00010</name>
</gene>
<proteinExistence type="predicted"/>